<feature type="signal peptide" evidence="1">
    <location>
        <begin position="1"/>
        <end position="19"/>
    </location>
</feature>
<gene>
    <name evidence="2" type="ORF">E0F88_08020</name>
</gene>
<keyword evidence="1" id="KW-0732">Signal</keyword>
<name>A0A4R5DVM1_9BACT</name>
<comment type="caution">
    <text evidence="2">The sequence shown here is derived from an EMBL/GenBank/DDBJ whole genome shotgun (WGS) entry which is preliminary data.</text>
</comment>
<dbReference type="RefSeq" id="WP_131957724.1">
    <property type="nucleotide sequence ID" value="NZ_SMFL01000003.1"/>
</dbReference>
<organism evidence="2 3">
    <name type="scientific">Dyadobacter psychrotolerans</name>
    <dbReference type="NCBI Taxonomy" id="2541721"/>
    <lineage>
        <taxon>Bacteria</taxon>
        <taxon>Pseudomonadati</taxon>
        <taxon>Bacteroidota</taxon>
        <taxon>Cytophagia</taxon>
        <taxon>Cytophagales</taxon>
        <taxon>Spirosomataceae</taxon>
        <taxon>Dyadobacter</taxon>
    </lineage>
</organism>
<accession>A0A4R5DVM1</accession>
<dbReference type="OrthoDB" id="956918at2"/>
<evidence type="ECO:0000313" key="2">
    <source>
        <dbReference type="EMBL" id="TDE16191.1"/>
    </source>
</evidence>
<reference evidence="2 3" key="1">
    <citation type="submission" date="2019-03" db="EMBL/GenBank/DDBJ databases">
        <title>Dyadobacter AR-3-6 sp. nov., isolated from arctic soil.</title>
        <authorList>
            <person name="Chaudhary D.K."/>
        </authorList>
    </citation>
    <scope>NUCLEOTIDE SEQUENCE [LARGE SCALE GENOMIC DNA]</scope>
    <source>
        <strain evidence="2 3">AR-3-6</strain>
    </source>
</reference>
<evidence type="ECO:0008006" key="4">
    <source>
        <dbReference type="Google" id="ProtNLM"/>
    </source>
</evidence>
<protein>
    <recommendedName>
        <fullName evidence="4">DUF4890 domain-containing protein</fullName>
    </recommendedName>
</protein>
<dbReference type="EMBL" id="SMFL01000003">
    <property type="protein sequence ID" value="TDE16191.1"/>
    <property type="molecule type" value="Genomic_DNA"/>
</dbReference>
<evidence type="ECO:0000256" key="1">
    <source>
        <dbReference type="SAM" id="SignalP"/>
    </source>
</evidence>
<feature type="chain" id="PRO_5020909921" description="DUF4890 domain-containing protein" evidence="1">
    <location>
        <begin position="20"/>
        <end position="122"/>
    </location>
</feature>
<sequence length="122" mass="13740">MKKGLFAILLAFASITAFAQRPDANATPEQRAEAQTKTLTESLKLTEDQQKQVYALNLERGKQMMEMRSAQTPDREKMRESMEAYNTALVKILTPEQQESYKKIMEERRGQGGGGGGRRQGN</sequence>
<proteinExistence type="predicted"/>
<keyword evidence="3" id="KW-1185">Reference proteome</keyword>
<dbReference type="AlphaFoldDB" id="A0A4R5DVM1"/>
<dbReference type="Proteomes" id="UP000294850">
    <property type="component" value="Unassembled WGS sequence"/>
</dbReference>
<evidence type="ECO:0000313" key="3">
    <source>
        <dbReference type="Proteomes" id="UP000294850"/>
    </source>
</evidence>